<evidence type="ECO:0000313" key="1">
    <source>
        <dbReference type="EMBL" id="QGQ96664.1"/>
    </source>
</evidence>
<protein>
    <submittedName>
        <fullName evidence="1">ASCH domain-containing protein</fullName>
    </submittedName>
</protein>
<proteinExistence type="predicted"/>
<gene>
    <name evidence="1" type="ORF">EHS13_18165</name>
</gene>
<dbReference type="EMBL" id="CP034235">
    <property type="protein sequence ID" value="QGQ96664.1"/>
    <property type="molecule type" value="Genomic_DNA"/>
</dbReference>
<dbReference type="SUPFAM" id="SSF88697">
    <property type="entry name" value="PUA domain-like"/>
    <property type="match status" value="1"/>
</dbReference>
<dbReference type="AlphaFoldDB" id="A0A6B8RLM8"/>
<keyword evidence="2" id="KW-1185">Reference proteome</keyword>
<accession>A0A6B8RLM8</accession>
<dbReference type="KEGG" id="ppsc:EHS13_18165"/>
<reference evidence="2" key="1">
    <citation type="submission" date="2018-11" db="EMBL/GenBank/DDBJ databases">
        <title>Complete genome sequence of Paenibacillus sp. ML311-T8.</title>
        <authorList>
            <person name="Nam Y.-D."/>
            <person name="Kang J."/>
            <person name="Chung W.-H."/>
            <person name="Park Y.S."/>
        </authorList>
    </citation>
    <scope>NUCLEOTIDE SEQUENCE [LARGE SCALE GENOMIC DNA]</scope>
    <source>
        <strain evidence="2">ML311-T8</strain>
    </source>
</reference>
<dbReference type="OrthoDB" id="2719516at2"/>
<evidence type="ECO:0000313" key="2">
    <source>
        <dbReference type="Proteomes" id="UP000426246"/>
    </source>
</evidence>
<dbReference type="Proteomes" id="UP000426246">
    <property type="component" value="Chromosome"/>
</dbReference>
<sequence>MSEEVLAPKTCSIERLITVEDDVKLVLSGEKLVTRRNGRYADPGEIMELGGKSFEVFKVYQQALGDMTDADAKAEGYTDFETYKNYILSMHKGMPWIPHAKVWVHEFRAV</sequence>
<name>A0A6B8RLM8_9BACL</name>
<dbReference type="RefSeq" id="WP_155701737.1">
    <property type="nucleotide sequence ID" value="NZ_CP034235.1"/>
</dbReference>
<organism evidence="1 2">
    <name type="scientific">Paenibacillus psychroresistens</name>
    <dbReference type="NCBI Taxonomy" id="1778678"/>
    <lineage>
        <taxon>Bacteria</taxon>
        <taxon>Bacillati</taxon>
        <taxon>Bacillota</taxon>
        <taxon>Bacilli</taxon>
        <taxon>Bacillales</taxon>
        <taxon>Paenibacillaceae</taxon>
        <taxon>Paenibacillus</taxon>
    </lineage>
</organism>
<dbReference type="InterPro" id="IPR015947">
    <property type="entry name" value="PUA-like_sf"/>
</dbReference>